<proteinExistence type="predicted"/>
<sequence length="131" mass="15619">MSDIVDRYASNLTVFKLSDFISHEKHFILKLEYDGVVNWKNLKQYWCSFIKDSNVIDWDDIASQIIRMHMEMDTRQAQYDLHARINKEVSDELASPFVQNVTIVEKGFIIRAKIDEYRRNANYINELHCQE</sequence>
<gene>
    <name evidence="1" type="ORF">INT47_001703</name>
</gene>
<evidence type="ECO:0000313" key="2">
    <source>
        <dbReference type="Proteomes" id="UP000603453"/>
    </source>
</evidence>
<reference evidence="1" key="1">
    <citation type="submission" date="2020-12" db="EMBL/GenBank/DDBJ databases">
        <title>Metabolic potential, ecology and presence of endohyphal bacteria is reflected in genomic diversity of Mucoromycotina.</title>
        <authorList>
            <person name="Muszewska A."/>
            <person name="Okrasinska A."/>
            <person name="Steczkiewicz K."/>
            <person name="Drgas O."/>
            <person name="Orlowska M."/>
            <person name="Perlinska-Lenart U."/>
            <person name="Aleksandrzak-Piekarczyk T."/>
            <person name="Szatraj K."/>
            <person name="Zielenkiewicz U."/>
            <person name="Pilsyk S."/>
            <person name="Malc E."/>
            <person name="Mieczkowski P."/>
            <person name="Kruszewska J.S."/>
            <person name="Biernat P."/>
            <person name="Pawlowska J."/>
        </authorList>
    </citation>
    <scope>NUCLEOTIDE SEQUENCE</scope>
    <source>
        <strain evidence="1">WA0000017839</strain>
    </source>
</reference>
<dbReference type="AlphaFoldDB" id="A0A8H7RKQ8"/>
<protein>
    <submittedName>
        <fullName evidence="1">Uncharacterized protein</fullName>
    </submittedName>
</protein>
<name>A0A8H7RKQ8_9FUNG</name>
<dbReference type="OrthoDB" id="10473493at2759"/>
<keyword evidence="2" id="KW-1185">Reference proteome</keyword>
<organism evidence="1 2">
    <name type="scientific">Mucor saturninus</name>
    <dbReference type="NCBI Taxonomy" id="64648"/>
    <lineage>
        <taxon>Eukaryota</taxon>
        <taxon>Fungi</taxon>
        <taxon>Fungi incertae sedis</taxon>
        <taxon>Mucoromycota</taxon>
        <taxon>Mucoromycotina</taxon>
        <taxon>Mucoromycetes</taxon>
        <taxon>Mucorales</taxon>
        <taxon>Mucorineae</taxon>
        <taxon>Mucoraceae</taxon>
        <taxon>Mucor</taxon>
    </lineage>
</organism>
<accession>A0A8H7RKQ8</accession>
<dbReference type="Proteomes" id="UP000603453">
    <property type="component" value="Unassembled WGS sequence"/>
</dbReference>
<comment type="caution">
    <text evidence="1">The sequence shown here is derived from an EMBL/GenBank/DDBJ whole genome shotgun (WGS) entry which is preliminary data.</text>
</comment>
<evidence type="ECO:0000313" key="1">
    <source>
        <dbReference type="EMBL" id="KAG2212343.1"/>
    </source>
</evidence>
<dbReference type="EMBL" id="JAEPRD010000006">
    <property type="protein sequence ID" value="KAG2212343.1"/>
    <property type="molecule type" value="Genomic_DNA"/>
</dbReference>